<keyword evidence="10 11" id="KW-0067">ATP-binding</keyword>
<dbReference type="PANTHER" id="PTHR45647">
    <property type="entry name" value="OS02G0152300 PROTEIN"/>
    <property type="match status" value="1"/>
</dbReference>
<evidence type="ECO:0000256" key="5">
    <source>
        <dbReference type="ARBA" id="ARBA00022527"/>
    </source>
</evidence>
<dbReference type="CDD" id="cd16655">
    <property type="entry name" value="RING-Ubox_WDSUB1-like"/>
    <property type="match status" value="1"/>
</dbReference>
<dbReference type="InterPro" id="IPR001245">
    <property type="entry name" value="Ser-Thr/Tyr_kinase_cat_dom"/>
</dbReference>
<evidence type="ECO:0000256" key="2">
    <source>
        <dbReference type="ARBA" id="ARBA00003861"/>
    </source>
</evidence>
<dbReference type="Gene3D" id="3.30.40.10">
    <property type="entry name" value="Zinc/RING finger domain, C3HC4 (zinc finger)"/>
    <property type="match status" value="1"/>
</dbReference>
<dbReference type="GO" id="GO:0004674">
    <property type="term" value="F:protein serine/threonine kinase activity"/>
    <property type="evidence" value="ECO:0007669"/>
    <property type="project" value="UniProtKB-KW"/>
</dbReference>
<keyword evidence="6" id="KW-0808">Transferase</keyword>
<dbReference type="PROSITE" id="PS00107">
    <property type="entry name" value="PROTEIN_KINASE_ATP"/>
    <property type="match status" value="1"/>
</dbReference>
<dbReference type="Gene3D" id="3.40.50.620">
    <property type="entry name" value="HUPs"/>
    <property type="match status" value="1"/>
</dbReference>
<dbReference type="PANTHER" id="PTHR45647:SF15">
    <property type="entry name" value="U-BOX DOMAIN-CONTAINING PROTEIN 35"/>
    <property type="match status" value="1"/>
</dbReference>
<dbReference type="AlphaFoldDB" id="A0ABC8V485"/>
<evidence type="ECO:0000313" key="15">
    <source>
        <dbReference type="EMBL" id="CAK9188069.1"/>
    </source>
</evidence>
<feature type="compositionally biased region" description="Polar residues" evidence="12">
    <location>
        <begin position="213"/>
        <end position="228"/>
    </location>
</feature>
<dbReference type="Proteomes" id="UP001642360">
    <property type="component" value="Unassembled WGS sequence"/>
</dbReference>
<dbReference type="InterPro" id="IPR013083">
    <property type="entry name" value="Znf_RING/FYVE/PHD"/>
</dbReference>
<dbReference type="GO" id="GO:0005524">
    <property type="term" value="F:ATP binding"/>
    <property type="evidence" value="ECO:0007669"/>
    <property type="project" value="UniProtKB-UniRule"/>
</dbReference>
<dbReference type="InterPro" id="IPR003613">
    <property type="entry name" value="Ubox_domain"/>
</dbReference>
<dbReference type="SUPFAM" id="SSF56112">
    <property type="entry name" value="Protein kinase-like (PK-like)"/>
    <property type="match status" value="1"/>
</dbReference>
<evidence type="ECO:0000256" key="12">
    <source>
        <dbReference type="SAM" id="MobiDB-lite"/>
    </source>
</evidence>
<name>A0ABC8V485_9AQUA</name>
<proteinExistence type="predicted"/>
<keyword evidence="8" id="KW-0418">Kinase</keyword>
<dbReference type="InterPro" id="IPR051348">
    <property type="entry name" value="U-box_ubiquitin_ligases"/>
</dbReference>
<protein>
    <recommendedName>
        <fullName evidence="4">RING-type E3 ubiquitin transferase</fullName>
        <ecNumber evidence="4">2.3.2.27</ecNumber>
    </recommendedName>
</protein>
<dbReference type="InterPro" id="IPR008271">
    <property type="entry name" value="Ser/Thr_kinase_AS"/>
</dbReference>
<evidence type="ECO:0000256" key="1">
    <source>
        <dbReference type="ARBA" id="ARBA00000900"/>
    </source>
</evidence>
<dbReference type="Gene3D" id="1.10.510.10">
    <property type="entry name" value="Transferase(Phosphotransferase) domain 1"/>
    <property type="match status" value="1"/>
</dbReference>
<feature type="region of interest" description="Disordered" evidence="12">
    <location>
        <begin position="188"/>
        <end position="228"/>
    </location>
</feature>
<organism evidence="15 16">
    <name type="scientific">Ilex paraguariensis</name>
    <name type="common">yerba mate</name>
    <dbReference type="NCBI Taxonomy" id="185542"/>
    <lineage>
        <taxon>Eukaryota</taxon>
        <taxon>Viridiplantae</taxon>
        <taxon>Streptophyta</taxon>
        <taxon>Embryophyta</taxon>
        <taxon>Tracheophyta</taxon>
        <taxon>Spermatophyta</taxon>
        <taxon>Magnoliopsida</taxon>
        <taxon>eudicotyledons</taxon>
        <taxon>Gunneridae</taxon>
        <taxon>Pentapetalae</taxon>
        <taxon>asterids</taxon>
        <taxon>campanulids</taxon>
        <taxon>Aquifoliales</taxon>
        <taxon>Aquifoliaceae</taxon>
        <taxon>Ilex</taxon>
    </lineage>
</organism>
<dbReference type="EC" id="2.3.2.27" evidence="4"/>
<evidence type="ECO:0000256" key="11">
    <source>
        <dbReference type="PROSITE-ProRule" id="PRU10141"/>
    </source>
</evidence>
<feature type="binding site" evidence="11">
    <location>
        <position position="495"/>
    </location>
    <ligand>
        <name>ATP</name>
        <dbReference type="ChEBI" id="CHEBI:30616"/>
    </ligand>
</feature>
<dbReference type="InterPro" id="IPR011009">
    <property type="entry name" value="Kinase-like_dom_sf"/>
</dbReference>
<keyword evidence="7 11" id="KW-0547">Nucleotide-binding</keyword>
<reference evidence="15 16" key="1">
    <citation type="submission" date="2024-02" db="EMBL/GenBank/DDBJ databases">
        <authorList>
            <person name="Vignale AGUSTIN F."/>
            <person name="Sosa J E."/>
            <person name="Modenutti C."/>
        </authorList>
    </citation>
    <scope>NUCLEOTIDE SEQUENCE [LARGE SCALE GENOMIC DNA]</scope>
</reference>
<dbReference type="CDD" id="cd01989">
    <property type="entry name" value="USP_STK_Ubox_N"/>
    <property type="match status" value="1"/>
</dbReference>
<keyword evidence="5" id="KW-0723">Serine/threonine-protein kinase</keyword>
<evidence type="ECO:0000256" key="10">
    <source>
        <dbReference type="ARBA" id="ARBA00022840"/>
    </source>
</evidence>
<comment type="catalytic activity">
    <reaction evidence="1">
        <text>S-ubiquitinyl-[E2 ubiquitin-conjugating enzyme]-L-cysteine + [acceptor protein]-L-lysine = [E2 ubiquitin-conjugating enzyme]-L-cysteine + N(6)-ubiquitinyl-[acceptor protein]-L-lysine.</text>
        <dbReference type="EC" id="2.3.2.27"/>
    </reaction>
</comment>
<dbReference type="PROSITE" id="PS50011">
    <property type="entry name" value="PROTEIN_KINASE_DOM"/>
    <property type="match status" value="1"/>
</dbReference>
<dbReference type="GO" id="GO:0061630">
    <property type="term" value="F:ubiquitin protein ligase activity"/>
    <property type="evidence" value="ECO:0007669"/>
    <property type="project" value="UniProtKB-EC"/>
</dbReference>
<dbReference type="InterPro" id="IPR017441">
    <property type="entry name" value="Protein_kinase_ATP_BS"/>
</dbReference>
<comment type="function">
    <text evidence="2">Functions as an E3 ubiquitin ligase.</text>
</comment>
<dbReference type="Pfam" id="PF07714">
    <property type="entry name" value="PK_Tyr_Ser-Thr"/>
    <property type="match status" value="1"/>
</dbReference>
<feature type="domain" description="Protein kinase" evidence="13">
    <location>
        <begin position="468"/>
        <end position="731"/>
    </location>
</feature>
<dbReference type="SMART" id="SM00220">
    <property type="entry name" value="S_TKc"/>
    <property type="match status" value="1"/>
</dbReference>
<dbReference type="EMBL" id="CAUOFW020010279">
    <property type="protein sequence ID" value="CAK9188069.1"/>
    <property type="molecule type" value="Genomic_DNA"/>
</dbReference>
<evidence type="ECO:0000256" key="7">
    <source>
        <dbReference type="ARBA" id="ARBA00022741"/>
    </source>
</evidence>
<gene>
    <name evidence="15" type="ORF">ILEXP_LOCUS58699</name>
</gene>
<dbReference type="SUPFAM" id="SSF57850">
    <property type="entry name" value="RING/U-box"/>
    <property type="match status" value="1"/>
</dbReference>
<dbReference type="InterPro" id="IPR000719">
    <property type="entry name" value="Prot_kinase_dom"/>
</dbReference>
<dbReference type="Gene3D" id="3.30.200.20">
    <property type="entry name" value="Phosphorylase Kinase, domain 1"/>
    <property type="match status" value="1"/>
</dbReference>
<evidence type="ECO:0000256" key="6">
    <source>
        <dbReference type="ARBA" id="ARBA00022679"/>
    </source>
</evidence>
<dbReference type="SMART" id="SM00504">
    <property type="entry name" value="Ubox"/>
    <property type="match status" value="1"/>
</dbReference>
<evidence type="ECO:0000256" key="3">
    <source>
        <dbReference type="ARBA" id="ARBA00004906"/>
    </source>
</evidence>
<sequence>MLQSIHWQGKPKAMEEREIIEGLYALPPPPSLTVAIAITGNRKSKYIVKWALDKFVPEGKLMFKLLHVRPKITKVPTPMGNSLPLSQVRDDIVAAYKKEVEWQMSKKLLPYKKMCAQTKVQVEVVQIESDDVIDAIASEVAKCNITKLVIGTSSRRLFSRGQSLSSRISECTPSFCTVYAISKGKLSSVRPSDSEITGSIKDDSSDTSSSTSNPINCTSTSQTEWTGPSSAASYSLFSSTSLPIQRFQSLSIINNTLSHRRTISNDANHSRSLSLDTVEWESIAAVSSCPSNSDAGFTNTRASSFRCQIRDHPSRISDQASTSAVPSDFSSENQDNINFELEKLRIELRHARGMYAIAQSETIDASRKLNDLEKCRLEESIKLKELNLKEEEAKELGQQEKDGYESVKREAKYVKECAEREAAQRKEAEAKASHEAKEKDKLENAIVGPVQQYKKFTWEEIVSATSSFSENLRIGMGAYGTVYKCSFHHTTAAVKVLHSKEAHRTKQFQQELEVLSKIHHPHLLILLGACSDHGCLVYEYMENGNLEERLLQKNNTPPIPWFERYRIAWEVASAMVFLHNSKPEPIIHRDLKPANILLDRNFVSKIGDVGLSTMLHSENASISTTYKDTGPVGTLCYIDPEYQRSGLISPKSDVYAFGMVILQLLTAKPAIALTHVVETAIDHGDLVEVLDPEAGNWPIEETKELAMLGLSCSELRRRDRPDMKDQVLPALERLKEVADKARDLASSAPQTPPNHFICPILKDIMDDPCVAADGYTYDRKAMEIWFEENDKSPMKDVPLPNKSLVPNYTLLSAILDWKSGKH</sequence>
<evidence type="ECO:0000259" key="13">
    <source>
        <dbReference type="PROSITE" id="PS50011"/>
    </source>
</evidence>
<comment type="caution">
    <text evidence="15">The sequence shown here is derived from an EMBL/GenBank/DDBJ whole genome shotgun (WGS) entry which is preliminary data.</text>
</comment>
<evidence type="ECO:0000313" key="16">
    <source>
        <dbReference type="Proteomes" id="UP001642360"/>
    </source>
</evidence>
<dbReference type="InterPro" id="IPR014729">
    <property type="entry name" value="Rossmann-like_a/b/a_fold"/>
</dbReference>
<evidence type="ECO:0000256" key="8">
    <source>
        <dbReference type="ARBA" id="ARBA00022777"/>
    </source>
</evidence>
<keyword evidence="16" id="KW-1185">Reference proteome</keyword>
<evidence type="ECO:0000256" key="9">
    <source>
        <dbReference type="ARBA" id="ARBA00022786"/>
    </source>
</evidence>
<dbReference type="PROSITE" id="PS51698">
    <property type="entry name" value="U_BOX"/>
    <property type="match status" value="1"/>
</dbReference>
<feature type="domain" description="U-box" evidence="14">
    <location>
        <begin position="751"/>
        <end position="822"/>
    </location>
</feature>
<evidence type="ECO:0000256" key="4">
    <source>
        <dbReference type="ARBA" id="ARBA00012483"/>
    </source>
</evidence>
<comment type="pathway">
    <text evidence="3">Protein modification; protein ubiquitination.</text>
</comment>
<accession>A0ABC8V485</accession>
<dbReference type="PROSITE" id="PS00108">
    <property type="entry name" value="PROTEIN_KINASE_ST"/>
    <property type="match status" value="1"/>
</dbReference>
<evidence type="ECO:0000259" key="14">
    <source>
        <dbReference type="PROSITE" id="PS51698"/>
    </source>
</evidence>
<dbReference type="SUPFAM" id="SSF52402">
    <property type="entry name" value="Adenine nucleotide alpha hydrolases-like"/>
    <property type="match status" value="1"/>
</dbReference>
<dbReference type="Pfam" id="PF04564">
    <property type="entry name" value="U-box"/>
    <property type="match status" value="1"/>
</dbReference>
<keyword evidence="9" id="KW-0833">Ubl conjugation pathway</keyword>